<evidence type="ECO:0000313" key="1">
    <source>
        <dbReference type="EMBL" id="TES87003.1"/>
    </source>
</evidence>
<sequence>MKETISAFTNKKGYDGKATLRRYAEADAGFRGGQSSQAVAGKGGWSPEYVNKIRGWWEGEFLSRTVTPLVSDFDAQKHRDALVEAVIPELKGIDVFPPRDFDLAIFWSRPHEPHWPISKGTINRQDSGPMVCLAVEEKLEWTYLRQHLKNDPIWDAIDAWKQAMVTDFTARSGLLDKIAAEIQAKIGLPVLEDLGYSGNDKDGLGLYYAYTLYEQVFSRAVGIPLAPKCMKDFSFESLRITRLGGHILVHSHDPSIHTLAVDYLLQAQVSLVELTETRAARAAYEEVLSRTVLVKKHSERIRLAVAFPEGSTCDGCSQWVTASE</sequence>
<accession>A0A523QMG9</accession>
<comment type="caution">
    <text evidence="1">The sequence shown here is derived from an EMBL/GenBank/DDBJ whole genome shotgun (WGS) entry which is preliminary data.</text>
</comment>
<proteinExistence type="predicted"/>
<gene>
    <name evidence="1" type="ORF">E3J95_00540</name>
</gene>
<organism evidence="1 2">
    <name type="scientific">Aerophobetes bacterium</name>
    <dbReference type="NCBI Taxonomy" id="2030807"/>
    <lineage>
        <taxon>Bacteria</taxon>
        <taxon>Candidatus Aerophobota</taxon>
    </lineage>
</organism>
<dbReference type="EMBL" id="SOKU01000022">
    <property type="protein sequence ID" value="TES87003.1"/>
    <property type="molecule type" value="Genomic_DNA"/>
</dbReference>
<dbReference type="Proteomes" id="UP000320781">
    <property type="component" value="Unassembled WGS sequence"/>
</dbReference>
<dbReference type="AlphaFoldDB" id="A0A523QMG9"/>
<protein>
    <submittedName>
        <fullName evidence="1">Uncharacterized protein</fullName>
    </submittedName>
</protein>
<reference evidence="1 2" key="1">
    <citation type="submission" date="2019-03" db="EMBL/GenBank/DDBJ databases">
        <title>Metabolic potential of uncultured bacteria and archaea associated with petroleum seepage in deep-sea sediments.</title>
        <authorList>
            <person name="Dong X."/>
            <person name="Hubert C."/>
        </authorList>
    </citation>
    <scope>NUCLEOTIDE SEQUENCE [LARGE SCALE GENOMIC DNA]</scope>
    <source>
        <strain evidence="1">E44_bin92</strain>
    </source>
</reference>
<evidence type="ECO:0000313" key="2">
    <source>
        <dbReference type="Proteomes" id="UP000320781"/>
    </source>
</evidence>
<name>A0A523QMG9_UNCAE</name>